<dbReference type="EMBL" id="QORE01000119">
    <property type="protein sequence ID" value="RCI75800.1"/>
    <property type="molecule type" value="Genomic_DNA"/>
</dbReference>
<dbReference type="PANTHER" id="PTHR36234">
    <property type="entry name" value="LYSYL ENDOPEPTIDASE"/>
    <property type="match status" value="1"/>
</dbReference>
<reference evidence="7" key="3">
    <citation type="submission" date="2017-05" db="EMBL/GenBank/DDBJ databases">
        <authorList>
            <person name="Giani T."/>
            <person name="Arena F."/>
            <person name="Pollini S."/>
            <person name="Di Pilato V."/>
            <person name="D'Andrea M.M."/>
            <person name="Henrici De Angelis L."/>
            <person name="Bassetti M."/>
            <person name="Rossolini G.M."/>
        </authorList>
    </citation>
    <scope>NUCLEOTIDE SEQUENCE [LARGE SCALE GENOMIC DNA]</scope>
    <source>
        <strain evidence="7">S567_C10_BS</strain>
    </source>
</reference>
<evidence type="ECO:0000313" key="9">
    <source>
        <dbReference type="Proteomes" id="UP000284767"/>
    </source>
</evidence>
<dbReference type="EMBL" id="NSNE01000017">
    <property type="protein sequence ID" value="RPM09171.1"/>
    <property type="molecule type" value="Genomic_DNA"/>
</dbReference>
<feature type="chain" id="PRO_5015038919" evidence="1">
    <location>
        <begin position="25"/>
        <end position="462"/>
    </location>
</feature>
<dbReference type="AlphaFoldDB" id="A0A0F7QJQ3"/>
<accession>A0A0F7QJQ3</accession>
<evidence type="ECO:0000313" key="8">
    <source>
        <dbReference type="Proteomes" id="UP000253594"/>
    </source>
</evidence>
<dbReference type="EC" id="3.4.21.50" evidence="2"/>
<evidence type="ECO:0000313" key="4">
    <source>
        <dbReference type="EMBL" id="RCI75800.1"/>
    </source>
</evidence>
<evidence type="ECO:0000256" key="1">
    <source>
        <dbReference type="SAM" id="SignalP"/>
    </source>
</evidence>
<dbReference type="GO" id="GO:0008233">
    <property type="term" value="F:peptidase activity"/>
    <property type="evidence" value="ECO:0007669"/>
    <property type="project" value="UniProtKB-KW"/>
</dbReference>
<dbReference type="RefSeq" id="WP_003101348.1">
    <property type="nucleotide sequence ID" value="NZ_AP014839.1"/>
</dbReference>
<sequence length="462" mass="48232">MHKRTYLNACLVLALAAGASQALAAPGASEMAGDVAVLQASPASTGHARFANPNAAISAAGIHFAAPPARRVARAAPLAPKPGTPLQVGVGLKTATPEIDLTTLEWIDTPDGRHTARFPISAAGAASLRAAIRLETRSGSLPDDVLLHFAGAGKEIFEASGKDLSVNRPYWSPVIEGDTLTVELVLPANLQPGDLRLSVPQVSYFADSLYKAGYRDGFGASGSCEVDAVCATQSGTRAYDNATAAVAKMVFTSSADGGSYICTGTLLNNGNSPKRQLFWSAAHCIEDQATAATLQTIWFYNTTQCYGDASTINQSVTVLTGGANILHRDAKRDTLLLELKRTPPAGVFYQGWSATPIANGSLGHDIHHPRGDAKKYSQGNVSAVGVTYDGHTALTRVDWPSAVVEGGSSGSGLLTVAGDGSYQLRGGLYGGPSYCGAPTSQRNDYFSDFSGVYSQISRYFAP</sequence>
<proteinExistence type="predicted"/>
<reference evidence="2" key="1">
    <citation type="submission" date="2015-06" db="EMBL/GenBank/DDBJ databases">
        <authorList>
            <person name="Radhakrishnan R."/>
            <person name="Underwood A."/>
            <person name="Al-Shahib A."/>
        </authorList>
    </citation>
    <scope>NUCLEOTIDE SEQUENCE</scope>
    <source>
        <strain evidence="2">P19_London_7_VIM_2_05_10</strain>
    </source>
</reference>
<dbReference type="Proteomes" id="UP000194857">
    <property type="component" value="Unassembled WGS sequence"/>
</dbReference>
<keyword evidence="2" id="KW-0378">Hydrolase</keyword>
<protein>
    <submittedName>
        <fullName evidence="2">Lysyl endopeptidase</fullName>
        <ecNumber evidence="2">3.4.21.50</ecNumber>
    </submittedName>
    <submittedName>
        <fullName evidence="4">Protease IV</fullName>
    </submittedName>
</protein>
<dbReference type="Proteomes" id="UP000284767">
    <property type="component" value="Unassembled WGS sequence"/>
</dbReference>
<evidence type="ECO:0000313" key="2">
    <source>
        <dbReference type="EMBL" id="CRQ09978.1"/>
    </source>
</evidence>
<feature type="signal peptide" evidence="1">
    <location>
        <begin position="1"/>
        <end position="24"/>
    </location>
</feature>
<dbReference type="Proteomes" id="UP000253594">
    <property type="component" value="Unassembled WGS sequence"/>
</dbReference>
<dbReference type="InterPro" id="IPR009003">
    <property type="entry name" value="Peptidase_S1_PA"/>
</dbReference>
<reference evidence="5 9" key="7">
    <citation type="submission" date="2019-01" db="EMBL/GenBank/DDBJ databases">
        <title>The Pseudomonas aeruginosa pan-genome provides new insights on its population structure, horizontal gene transfer and pathogenicity.</title>
        <authorList>
            <person name="Freschi L."/>
            <person name="Vincent A.T."/>
            <person name="Jeukens J."/>
            <person name="Emond-Rheault J.-G."/>
            <person name="Kukavica-Ibrulj I."/>
            <person name="Dupont M.-J."/>
            <person name="Charette S.J."/>
            <person name="Boyle B."/>
            <person name="Levesque R.C."/>
        </authorList>
    </citation>
    <scope>NUCLEOTIDE SEQUENCE [LARGE SCALE GENOMIC DNA]</scope>
    <source>
        <strain evidence="5 9">PA-W36</strain>
    </source>
</reference>
<evidence type="ECO:0000313" key="5">
    <source>
        <dbReference type="EMBL" id="RPM09171.1"/>
    </source>
</evidence>
<evidence type="ECO:0000313" key="3">
    <source>
        <dbReference type="EMBL" id="OTI55898.1"/>
    </source>
</evidence>
<keyword evidence="4" id="KW-0645">Protease</keyword>
<dbReference type="EMBL" id="CVVU01000272">
    <property type="protein sequence ID" value="CRQ09978.1"/>
    <property type="molecule type" value="Genomic_DNA"/>
</dbReference>
<evidence type="ECO:0000313" key="6">
    <source>
        <dbReference type="Proteomes" id="UP000045039"/>
    </source>
</evidence>
<dbReference type="SUPFAM" id="SSF50494">
    <property type="entry name" value="Trypsin-like serine proteases"/>
    <property type="match status" value="1"/>
</dbReference>
<comment type="caution">
    <text evidence="2">The sequence shown here is derived from an EMBL/GenBank/DDBJ whole genome shotgun (WGS) entry which is preliminary data.</text>
</comment>
<dbReference type="Gene3D" id="2.40.10.10">
    <property type="entry name" value="Trypsin-like serine proteases"/>
    <property type="match status" value="2"/>
</dbReference>
<dbReference type="GO" id="GO:0006508">
    <property type="term" value="P:proteolysis"/>
    <property type="evidence" value="ECO:0007669"/>
    <property type="project" value="UniProtKB-KW"/>
</dbReference>
<reference evidence="6" key="2">
    <citation type="submission" date="2015-06" db="EMBL/GenBank/DDBJ databases">
        <authorList>
            <person name="Radhakrishnan Rajesh"/>
            <person name="Underwood Anthony"/>
            <person name="Al-Shahib Ali"/>
        </authorList>
    </citation>
    <scope>NUCLEOTIDE SEQUENCE [LARGE SCALE GENOMIC DNA]</scope>
    <source>
        <strain evidence="6">P19_London_7_VIM_2_05_10</strain>
    </source>
</reference>
<dbReference type="InterPro" id="IPR043504">
    <property type="entry name" value="Peptidase_S1_PA_chymotrypsin"/>
</dbReference>
<organism evidence="2 6">
    <name type="scientific">Pseudomonas aeruginosa</name>
    <dbReference type="NCBI Taxonomy" id="287"/>
    <lineage>
        <taxon>Bacteria</taxon>
        <taxon>Pseudomonadati</taxon>
        <taxon>Pseudomonadota</taxon>
        <taxon>Gammaproteobacteria</taxon>
        <taxon>Pseudomonadales</taxon>
        <taxon>Pseudomonadaceae</taxon>
        <taxon>Pseudomonas</taxon>
    </lineage>
</organism>
<dbReference type="EMBL" id="NFFZ01000025">
    <property type="protein sequence ID" value="OTI55898.1"/>
    <property type="molecule type" value="Genomic_DNA"/>
</dbReference>
<dbReference type="Proteomes" id="UP000045039">
    <property type="component" value="Unassembled WGS sequence"/>
</dbReference>
<reference evidence="4 8" key="6">
    <citation type="submission" date="2018-07" db="EMBL/GenBank/DDBJ databases">
        <title>Mechanisms of high-level aminoglycoside resistance among Gram-negative pathogens in Brazil.</title>
        <authorList>
            <person name="Ballaben A.S."/>
            <person name="Darini A.L.C."/>
            <person name="Doi Y."/>
        </authorList>
    </citation>
    <scope>NUCLEOTIDE SEQUENCE [LARGE SCALE GENOMIC DNA]</scope>
    <source>
        <strain evidence="4 8">B2-305</strain>
    </source>
</reference>
<name>A0A0F7QJQ3_PSEAI</name>
<gene>
    <name evidence="2" type="primary">prpL</name>
    <name evidence="3" type="ORF">CAZ10_31890</name>
    <name evidence="4" type="ORF">DT376_05780</name>
    <name evidence="5" type="ORF">IPC1295_24995</name>
    <name evidence="2" type="ORF">PAERUG_P19_London_7_VIM_2_05_10_06734</name>
</gene>
<reference evidence="5 9" key="5">
    <citation type="submission" date="2017-08" db="EMBL/GenBank/DDBJ databases">
        <authorList>
            <person name="Feschi L."/>
            <person name="Jeukens J."/>
            <person name="Emond-Rheault J.-G."/>
            <person name="Kukavica-Ibrulj I."/>
            <person name="Boyle B."/>
            <person name="Levesque R.C."/>
        </authorList>
    </citation>
    <scope>NUCLEOTIDE SEQUENCE [LARGE SCALE GENOMIC DNA]</scope>
    <source>
        <strain evidence="5 9">PA-W36</strain>
    </source>
</reference>
<dbReference type="PANTHER" id="PTHR36234:SF5">
    <property type="entry name" value="LYSYL ENDOPEPTIDASE"/>
    <property type="match status" value="1"/>
</dbReference>
<evidence type="ECO:0000313" key="7">
    <source>
        <dbReference type="Proteomes" id="UP000194857"/>
    </source>
</evidence>
<keyword evidence="1" id="KW-0732">Signal</keyword>
<reference evidence="3" key="4">
    <citation type="submission" date="2017-05" db="EMBL/GenBank/DDBJ databases">
        <authorList>
            <person name="Song R."/>
            <person name="Chenine A.L."/>
            <person name="Ruprecht R.M."/>
        </authorList>
    </citation>
    <scope>NUCLEOTIDE SEQUENCE [LARGE SCALE GENOMIC DNA]</scope>
    <source>
        <strain evidence="3">S567_C10_BS</strain>
    </source>
</reference>